<comment type="caution">
    <text evidence="3">The sequence shown here is derived from an EMBL/GenBank/DDBJ whole genome shotgun (WGS) entry which is preliminary data.</text>
</comment>
<organism evidence="3 4">
    <name type="scientific">Coniochaeta pulveracea</name>
    <dbReference type="NCBI Taxonomy" id="177199"/>
    <lineage>
        <taxon>Eukaryota</taxon>
        <taxon>Fungi</taxon>
        <taxon>Dikarya</taxon>
        <taxon>Ascomycota</taxon>
        <taxon>Pezizomycotina</taxon>
        <taxon>Sordariomycetes</taxon>
        <taxon>Sordariomycetidae</taxon>
        <taxon>Coniochaetales</taxon>
        <taxon>Coniochaetaceae</taxon>
        <taxon>Coniochaeta</taxon>
    </lineage>
</organism>
<evidence type="ECO:0000313" key="3">
    <source>
        <dbReference type="EMBL" id="RKU43143.1"/>
    </source>
</evidence>
<keyword evidence="1" id="KW-0472">Membrane</keyword>
<name>A0A420Y5K1_9PEZI</name>
<dbReference type="Proteomes" id="UP000275385">
    <property type="component" value="Unassembled WGS sequence"/>
</dbReference>
<feature type="signal peptide" evidence="2">
    <location>
        <begin position="1"/>
        <end position="18"/>
    </location>
</feature>
<proteinExistence type="predicted"/>
<sequence length="289" mass="31156">MFLRAVAATIFAALPVYRDDTPPGDGTPGVYCVKFDTNAYNGGQCIATWEAEVLHPAAGDVVKAGSTFLIVLNETFHSVDRILLARVINTTTYHLLEIGNVTGVDNAFQVGGYPWNVPSQLPSGDNYVLMPFGMSDYYSRSSVFTISNTTDDTDAGGISSSMITASMRPGTSTTFPWKTQSSAFARTSSIGPFSPSATPVGSSASSRVLRIGWTVVGTLCLIALILCATLWFALRRRRLRNVSNLPVIRSGAAREKYELDGESSPRTELYSPSSSWNYRVPSLPVLVGT</sequence>
<keyword evidence="4" id="KW-1185">Reference proteome</keyword>
<accession>A0A420Y5K1</accession>
<gene>
    <name evidence="3" type="ORF">DL546_001042</name>
</gene>
<feature type="transmembrane region" description="Helical" evidence="1">
    <location>
        <begin position="211"/>
        <end position="234"/>
    </location>
</feature>
<feature type="chain" id="PRO_5019472880" evidence="2">
    <location>
        <begin position="19"/>
        <end position="289"/>
    </location>
</feature>
<protein>
    <submittedName>
        <fullName evidence="3">Uncharacterized protein</fullName>
    </submittedName>
</protein>
<dbReference type="EMBL" id="QVQW01000046">
    <property type="protein sequence ID" value="RKU43143.1"/>
    <property type="molecule type" value="Genomic_DNA"/>
</dbReference>
<reference evidence="3 4" key="1">
    <citation type="submission" date="2018-08" db="EMBL/GenBank/DDBJ databases">
        <title>Draft genome of the lignicolous fungus Coniochaeta pulveracea.</title>
        <authorList>
            <person name="Borstlap C.J."/>
            <person name="De Witt R.N."/>
            <person name="Botha A."/>
            <person name="Volschenk H."/>
        </authorList>
    </citation>
    <scope>NUCLEOTIDE SEQUENCE [LARGE SCALE GENOMIC DNA]</scope>
    <source>
        <strain evidence="3 4">CAB683</strain>
    </source>
</reference>
<keyword evidence="1" id="KW-1133">Transmembrane helix</keyword>
<evidence type="ECO:0000256" key="2">
    <source>
        <dbReference type="SAM" id="SignalP"/>
    </source>
</evidence>
<keyword evidence="2" id="KW-0732">Signal</keyword>
<evidence type="ECO:0000313" key="4">
    <source>
        <dbReference type="Proteomes" id="UP000275385"/>
    </source>
</evidence>
<dbReference type="AlphaFoldDB" id="A0A420Y5K1"/>
<keyword evidence="1" id="KW-0812">Transmembrane</keyword>
<evidence type="ECO:0000256" key="1">
    <source>
        <dbReference type="SAM" id="Phobius"/>
    </source>
</evidence>